<evidence type="ECO:0000313" key="1">
    <source>
        <dbReference type="EMBL" id="EHH22484.1"/>
    </source>
</evidence>
<reference evidence="1" key="1">
    <citation type="journal article" date="2011" name="Nat. Biotechnol.">
        <title>Genome sequencing and comparison of two nonhuman primate animal models, the cynomolgus and Chinese rhesus macaques.</title>
        <authorList>
            <person name="Yan G."/>
            <person name="Zhang G."/>
            <person name="Fang X."/>
            <person name="Zhang Y."/>
            <person name="Li C."/>
            <person name="Ling F."/>
            <person name="Cooper D.N."/>
            <person name="Li Q."/>
            <person name="Li Y."/>
            <person name="van Gool A.J."/>
            <person name="Du H."/>
            <person name="Chen J."/>
            <person name="Chen R."/>
            <person name="Zhang P."/>
            <person name="Huang Z."/>
            <person name="Thompson J.R."/>
            <person name="Meng Y."/>
            <person name="Bai Y."/>
            <person name="Wang J."/>
            <person name="Zhuo M."/>
            <person name="Wang T."/>
            <person name="Huang Y."/>
            <person name="Wei L."/>
            <person name="Li J."/>
            <person name="Wang Z."/>
            <person name="Hu H."/>
            <person name="Yang P."/>
            <person name="Le L."/>
            <person name="Stenson P.D."/>
            <person name="Li B."/>
            <person name="Liu X."/>
            <person name="Ball E.V."/>
            <person name="An N."/>
            <person name="Huang Q."/>
            <person name="Zhang Y."/>
            <person name="Fan W."/>
            <person name="Zhang X."/>
            <person name="Li Y."/>
            <person name="Wang W."/>
            <person name="Katze M.G."/>
            <person name="Su B."/>
            <person name="Nielsen R."/>
            <person name="Yang H."/>
            <person name="Wang J."/>
            <person name="Wang X."/>
            <person name="Wang J."/>
        </authorList>
    </citation>
    <scope>NUCLEOTIDE SEQUENCE [LARGE SCALE GENOMIC DNA]</scope>
    <source>
        <strain evidence="1">CR-5</strain>
    </source>
</reference>
<dbReference type="SUPFAM" id="SSF50923">
    <property type="entry name" value="Hemopexin-like domain"/>
    <property type="match status" value="1"/>
</dbReference>
<dbReference type="HOGENOM" id="CLU_3111609_0_0_1"/>
<dbReference type="Pfam" id="PF00045">
    <property type="entry name" value="Hemopexin"/>
    <property type="match status" value="1"/>
</dbReference>
<feature type="non-terminal residue" evidence="1">
    <location>
        <position position="51"/>
    </location>
</feature>
<protein>
    <submittedName>
        <fullName evidence="1">Uncharacterized protein</fullName>
    </submittedName>
</protein>
<feature type="non-terminal residue" evidence="1">
    <location>
        <position position="1"/>
    </location>
</feature>
<proteinExistence type="predicted"/>
<organism evidence="1">
    <name type="scientific">Macaca mulatta</name>
    <name type="common">Rhesus macaque</name>
    <dbReference type="NCBI Taxonomy" id="9544"/>
    <lineage>
        <taxon>Eukaryota</taxon>
        <taxon>Metazoa</taxon>
        <taxon>Chordata</taxon>
        <taxon>Craniata</taxon>
        <taxon>Vertebrata</taxon>
        <taxon>Euteleostomi</taxon>
        <taxon>Mammalia</taxon>
        <taxon>Eutheria</taxon>
        <taxon>Euarchontoglires</taxon>
        <taxon>Primates</taxon>
        <taxon>Haplorrhini</taxon>
        <taxon>Catarrhini</taxon>
        <taxon>Cercopithecidae</taxon>
        <taxon>Cercopithecinae</taxon>
        <taxon>Macaca</taxon>
    </lineage>
</organism>
<name>G7NB37_MACMU</name>
<accession>G7NB37</accession>
<dbReference type="Proteomes" id="UP000013456">
    <property type="component" value="Chromosome 13"/>
</dbReference>
<gene>
    <name evidence="1" type="ORF">EGK_05762</name>
</gene>
<dbReference type="InterPro" id="IPR036375">
    <property type="entry name" value="Hemopexin-like_dom_sf"/>
</dbReference>
<dbReference type="AlphaFoldDB" id="G7NB37"/>
<sequence>GPGMGGDVHFDNNETRTKDFRSSKYWVVQGDQLLSGYPRDIYSSFGFPERV</sequence>
<dbReference type="EMBL" id="CM001265">
    <property type="protein sequence ID" value="EHH22484.1"/>
    <property type="molecule type" value="Genomic_DNA"/>
</dbReference>
<dbReference type="InterPro" id="IPR018487">
    <property type="entry name" value="Hemopexin-like_repeat"/>
</dbReference>
<dbReference type="Gene3D" id="2.110.10.10">
    <property type="entry name" value="Hemopexin-like domain"/>
    <property type="match status" value="1"/>
</dbReference>